<dbReference type="OrthoDB" id="4353558at2759"/>
<dbReference type="EMBL" id="HG792016">
    <property type="protein sequence ID" value="CDM30695.1"/>
    <property type="molecule type" value="Genomic_DNA"/>
</dbReference>
<accession>W6Q2Z4</accession>
<reference evidence="1" key="1">
    <citation type="journal article" date="2014" name="Nat. Commun.">
        <title>Multiple recent horizontal transfers of a large genomic region in cheese making fungi.</title>
        <authorList>
            <person name="Cheeseman K."/>
            <person name="Ropars J."/>
            <person name="Renault P."/>
            <person name="Dupont J."/>
            <person name="Gouzy J."/>
            <person name="Branca A."/>
            <person name="Abraham A.L."/>
            <person name="Ceppi M."/>
            <person name="Conseiller E."/>
            <person name="Debuchy R."/>
            <person name="Malagnac F."/>
            <person name="Goarin A."/>
            <person name="Silar P."/>
            <person name="Lacoste S."/>
            <person name="Sallet E."/>
            <person name="Bensimon A."/>
            <person name="Giraud T."/>
            <person name="Brygoo Y."/>
        </authorList>
    </citation>
    <scope>NUCLEOTIDE SEQUENCE [LARGE SCALE GENOMIC DNA]</scope>
    <source>
        <strain evidence="1">FM164</strain>
    </source>
</reference>
<evidence type="ECO:0000313" key="2">
    <source>
        <dbReference type="Proteomes" id="UP000030686"/>
    </source>
</evidence>
<evidence type="ECO:0000313" key="1">
    <source>
        <dbReference type="EMBL" id="CDM30695.1"/>
    </source>
</evidence>
<dbReference type="Proteomes" id="UP000030686">
    <property type="component" value="Unassembled WGS sequence"/>
</dbReference>
<protein>
    <submittedName>
        <fullName evidence="1">Genomic scaffold, ProqFM164S02</fullName>
    </submittedName>
</protein>
<gene>
    <name evidence="1" type="ORF">PROQFM164_S02g000845</name>
</gene>
<organism evidence="1 2">
    <name type="scientific">Penicillium roqueforti (strain FM164)</name>
    <dbReference type="NCBI Taxonomy" id="1365484"/>
    <lineage>
        <taxon>Eukaryota</taxon>
        <taxon>Fungi</taxon>
        <taxon>Dikarya</taxon>
        <taxon>Ascomycota</taxon>
        <taxon>Pezizomycotina</taxon>
        <taxon>Eurotiomycetes</taxon>
        <taxon>Eurotiomycetidae</taxon>
        <taxon>Eurotiales</taxon>
        <taxon>Aspergillaceae</taxon>
        <taxon>Penicillium</taxon>
    </lineage>
</organism>
<dbReference type="AlphaFoldDB" id="W6Q2Z4"/>
<dbReference type="STRING" id="1365484.W6Q2Z4"/>
<keyword evidence="2" id="KW-1185">Reference proteome</keyword>
<name>W6Q2Z4_PENRF</name>
<proteinExistence type="predicted"/>
<sequence>MGCKDAASADNYLRLWDDRVYVAPSGSRLIGIYMRCQEFCCVGALYEPKVSE</sequence>